<evidence type="ECO:0000313" key="2">
    <source>
        <dbReference type="EMBL" id="MBS2552312.1"/>
    </source>
</evidence>
<dbReference type="Pfam" id="PF13768">
    <property type="entry name" value="VWA_3"/>
    <property type="match status" value="1"/>
</dbReference>
<dbReference type="PANTHER" id="PTHR45737:SF6">
    <property type="entry name" value="VON WILLEBRAND FACTOR A DOMAIN-CONTAINING PROTEIN 5A"/>
    <property type="match status" value="1"/>
</dbReference>
<evidence type="ECO:0000313" key="3">
    <source>
        <dbReference type="Proteomes" id="UP000730482"/>
    </source>
</evidence>
<dbReference type="Gene3D" id="3.40.50.410">
    <property type="entry name" value="von Willebrand factor, type A domain"/>
    <property type="match status" value="1"/>
</dbReference>
<dbReference type="InterPro" id="IPR041176">
    <property type="entry name" value="VWA_3_C"/>
</dbReference>
<evidence type="ECO:0000259" key="1">
    <source>
        <dbReference type="PROSITE" id="PS50234"/>
    </source>
</evidence>
<sequence>MSQYPDFAFEINQNEYLAEGAREVHAVVTLTATSATGGAAASAYGAPAPGAGSERVEVIIIDCSGSMDYPRTKMMAAKEATKVAIDTLSDGTYFAVVAGTEGARVVYPTGGHLLRADYQSRAAAKDAVSRLHANGGTAMGRWLGQAGRIFDAHPNAIKHAILLTDGKDESETPADLARAIQASIGTFTADCRGIGEDWEVAEVRKIADALLGTVGIIREPERLAEDFREMTANSMGKEVADVALRLWTPKGAVVRFVKQVNPTLADLTGRRADGGNPLTGDYPTGAWGAESREYHICVEVEPGNLNTEKLAGRVTLVAKDSSGATALGEGKIRAIWTNEEEKTGRINGRVAHYTGQAEMASAIEEGAAAQEAGDLATATARLGRAMDLALESGREDTVKMLRKIAEVDPDTQRVLRAKSKSDVNKGDVMEAVLDSTKTVRTNKRTGSSGS</sequence>
<proteinExistence type="predicted"/>
<name>A0ABS5L1U4_9ACTN</name>
<accession>A0ABS5L1U4</accession>
<dbReference type="InterPro" id="IPR036465">
    <property type="entry name" value="vWFA_dom_sf"/>
</dbReference>
<dbReference type="SMART" id="SM00327">
    <property type="entry name" value="VWA"/>
    <property type="match status" value="1"/>
</dbReference>
<feature type="domain" description="VWFA" evidence="1">
    <location>
        <begin position="58"/>
        <end position="239"/>
    </location>
</feature>
<dbReference type="InterPro" id="IPR002035">
    <property type="entry name" value="VWF_A"/>
</dbReference>
<dbReference type="SUPFAM" id="SSF53300">
    <property type="entry name" value="vWA-like"/>
    <property type="match status" value="1"/>
</dbReference>
<keyword evidence="3" id="KW-1185">Reference proteome</keyword>
<dbReference type="Proteomes" id="UP000730482">
    <property type="component" value="Unassembled WGS sequence"/>
</dbReference>
<reference evidence="2 3" key="1">
    <citation type="submission" date="2020-02" db="EMBL/GenBank/DDBJ databases">
        <title>Acidophilic actinobacteria isolated from forest soil.</title>
        <authorList>
            <person name="Golinska P."/>
        </authorList>
    </citation>
    <scope>NUCLEOTIDE SEQUENCE [LARGE SCALE GENOMIC DNA]</scope>
    <source>
        <strain evidence="2 3">NL8</strain>
    </source>
</reference>
<protein>
    <submittedName>
        <fullName evidence="2">VWA domain-containing protein</fullName>
    </submittedName>
</protein>
<gene>
    <name evidence="2" type="ORF">KGQ19_36200</name>
</gene>
<dbReference type="RefSeq" id="WP_212017767.1">
    <property type="nucleotide sequence ID" value="NZ_JAAFYZ010000181.1"/>
</dbReference>
<comment type="caution">
    <text evidence="2">The sequence shown here is derived from an EMBL/GenBank/DDBJ whole genome shotgun (WGS) entry which is preliminary data.</text>
</comment>
<dbReference type="CDD" id="cd00198">
    <property type="entry name" value="vWFA"/>
    <property type="match status" value="1"/>
</dbReference>
<dbReference type="Pfam" id="PF18571">
    <property type="entry name" value="VWA_3_C"/>
    <property type="match status" value="1"/>
</dbReference>
<dbReference type="PANTHER" id="PTHR45737">
    <property type="entry name" value="VON WILLEBRAND FACTOR A DOMAIN-CONTAINING PROTEIN 5A"/>
    <property type="match status" value="1"/>
</dbReference>
<dbReference type="PROSITE" id="PS50234">
    <property type="entry name" value="VWFA"/>
    <property type="match status" value="1"/>
</dbReference>
<dbReference type="EMBL" id="JAAFYZ010000181">
    <property type="protein sequence ID" value="MBS2552312.1"/>
    <property type="molecule type" value="Genomic_DNA"/>
</dbReference>
<dbReference type="Gene3D" id="1.20.120.1690">
    <property type="match status" value="1"/>
</dbReference>
<dbReference type="Gene3D" id="2.60.40.3670">
    <property type="match status" value="1"/>
</dbReference>
<organism evidence="2 3">
    <name type="scientific">Catenulispora pinistramenti</name>
    <dbReference type="NCBI Taxonomy" id="2705254"/>
    <lineage>
        <taxon>Bacteria</taxon>
        <taxon>Bacillati</taxon>
        <taxon>Actinomycetota</taxon>
        <taxon>Actinomycetes</taxon>
        <taxon>Catenulisporales</taxon>
        <taxon>Catenulisporaceae</taxon>
        <taxon>Catenulispora</taxon>
    </lineage>
</organism>